<feature type="signal peptide" evidence="1">
    <location>
        <begin position="1"/>
        <end position="24"/>
    </location>
</feature>
<dbReference type="InterPro" id="IPR002048">
    <property type="entry name" value="EF_hand_dom"/>
</dbReference>
<organism evidence="3 4">
    <name type="scientific">Burkholderia lata (strain ATCC 17760 / DSM 23089 / LMG 22485 / NCIMB 9086 / R18194 / 383)</name>
    <dbReference type="NCBI Taxonomy" id="482957"/>
    <lineage>
        <taxon>Bacteria</taxon>
        <taxon>Pseudomonadati</taxon>
        <taxon>Pseudomonadota</taxon>
        <taxon>Betaproteobacteria</taxon>
        <taxon>Burkholderiales</taxon>
        <taxon>Burkholderiaceae</taxon>
        <taxon>Burkholderia</taxon>
        <taxon>Burkholderia cepacia complex</taxon>
    </lineage>
</organism>
<dbReference type="InterPro" id="IPR011992">
    <property type="entry name" value="EF-hand-dom_pair"/>
</dbReference>
<accession>A0A6P2IHI0</accession>
<protein>
    <recommendedName>
        <fullName evidence="2">EF-hand domain-containing protein</fullName>
    </recommendedName>
</protein>
<evidence type="ECO:0000256" key="1">
    <source>
        <dbReference type="SAM" id="SignalP"/>
    </source>
</evidence>
<dbReference type="EMBL" id="CABVPY010000006">
    <property type="protein sequence ID" value="VWB30485.1"/>
    <property type="molecule type" value="Genomic_DNA"/>
</dbReference>
<gene>
    <name evidence="3" type="ORF">BLA6863_01300</name>
</gene>
<dbReference type="RefSeq" id="WP_174938431.1">
    <property type="nucleotide sequence ID" value="NZ_CABVPY010000006.1"/>
</dbReference>
<feature type="domain" description="EF-hand" evidence="2">
    <location>
        <begin position="104"/>
        <end position="130"/>
    </location>
</feature>
<feature type="chain" id="PRO_5026978144" description="EF-hand domain-containing protein" evidence="1">
    <location>
        <begin position="25"/>
        <end position="135"/>
    </location>
</feature>
<evidence type="ECO:0000313" key="4">
    <source>
        <dbReference type="Proteomes" id="UP000494170"/>
    </source>
</evidence>
<dbReference type="PROSITE" id="PS50222">
    <property type="entry name" value="EF_HAND_2"/>
    <property type="match status" value="1"/>
</dbReference>
<name>A0A6P2IHI0_BURL3</name>
<evidence type="ECO:0000259" key="2">
    <source>
        <dbReference type="PROSITE" id="PS50222"/>
    </source>
</evidence>
<dbReference type="Proteomes" id="UP000494170">
    <property type="component" value="Unassembled WGS sequence"/>
</dbReference>
<dbReference type="GO" id="GO:0005509">
    <property type="term" value="F:calcium ion binding"/>
    <property type="evidence" value="ECO:0007669"/>
    <property type="project" value="InterPro"/>
</dbReference>
<proteinExistence type="predicted"/>
<sequence length="135" mass="14608">MKMLRLWSSLMILGTLPLVSHAHAMVDVLAGETPATFVKVGEHMRAPPPDPAGTATAQPTGAALQAQVHDRLKRRFDAAADPSTHLLSAERATAVGWGYVVDHFKEIDPSGKGSISYDDFERFLRAKKGPAFNQS</sequence>
<dbReference type="SUPFAM" id="SSF47473">
    <property type="entry name" value="EF-hand"/>
    <property type="match status" value="1"/>
</dbReference>
<reference evidence="3 4" key="1">
    <citation type="submission" date="2019-09" db="EMBL/GenBank/DDBJ databases">
        <authorList>
            <person name="Depoorter E."/>
        </authorList>
    </citation>
    <scope>NUCLEOTIDE SEQUENCE [LARGE SCALE GENOMIC DNA]</scope>
    <source>
        <strain evidence="3">LMG 6863</strain>
    </source>
</reference>
<evidence type="ECO:0000313" key="3">
    <source>
        <dbReference type="EMBL" id="VWB30485.1"/>
    </source>
</evidence>
<dbReference type="AlphaFoldDB" id="A0A6P2IHI0"/>
<keyword evidence="1" id="KW-0732">Signal</keyword>